<evidence type="ECO:0000256" key="1">
    <source>
        <dbReference type="SAM" id="Phobius"/>
    </source>
</evidence>
<evidence type="ECO:0000313" key="5">
    <source>
        <dbReference type="EMBL" id="SCZ21808.1"/>
    </source>
</evidence>
<dbReference type="Proteomes" id="UP000199347">
    <property type="component" value="Unassembled WGS sequence"/>
</dbReference>
<dbReference type="InterPro" id="IPR013655">
    <property type="entry name" value="PAS_fold_3"/>
</dbReference>
<evidence type="ECO:0000259" key="2">
    <source>
        <dbReference type="PROSITE" id="PS50113"/>
    </source>
</evidence>
<dbReference type="Pfam" id="PF07695">
    <property type="entry name" value="7TMR-DISM_7TM"/>
    <property type="match status" value="1"/>
</dbReference>
<dbReference type="PROSITE" id="PS50883">
    <property type="entry name" value="EAL"/>
    <property type="match status" value="1"/>
</dbReference>
<dbReference type="CDD" id="cd01948">
    <property type="entry name" value="EAL"/>
    <property type="match status" value="1"/>
</dbReference>
<dbReference type="InterPro" id="IPR029787">
    <property type="entry name" value="Nucleotide_cyclase"/>
</dbReference>
<dbReference type="InterPro" id="IPR035965">
    <property type="entry name" value="PAS-like_dom_sf"/>
</dbReference>
<dbReference type="PROSITE" id="PS50113">
    <property type="entry name" value="PAC"/>
    <property type="match status" value="1"/>
</dbReference>
<reference evidence="5 6" key="1">
    <citation type="submission" date="2016-10" db="EMBL/GenBank/DDBJ databases">
        <authorList>
            <person name="de Groot N.N."/>
        </authorList>
    </citation>
    <scope>NUCLEOTIDE SEQUENCE [LARGE SCALE GENOMIC DNA]</scope>
    <source>
        <strain evidence="5 6">DSM 2698</strain>
    </source>
</reference>
<dbReference type="SMART" id="SM00052">
    <property type="entry name" value="EAL"/>
    <property type="match status" value="1"/>
</dbReference>
<dbReference type="InterPro" id="IPR000160">
    <property type="entry name" value="GGDEF_dom"/>
</dbReference>
<protein>
    <submittedName>
        <fullName evidence="5">PAS domain S-box-containing protein/diguanylate cyclase (GGDEF) domain-containing protein</fullName>
    </submittedName>
</protein>
<proteinExistence type="predicted"/>
<keyword evidence="6" id="KW-1185">Reference proteome</keyword>
<dbReference type="InterPro" id="IPR001610">
    <property type="entry name" value="PAC"/>
</dbReference>
<dbReference type="SUPFAM" id="SSF141868">
    <property type="entry name" value="EAL domain-like"/>
    <property type="match status" value="1"/>
</dbReference>
<organism evidence="5 6">
    <name type="scientific">Afifella marina DSM 2698</name>
    <dbReference type="NCBI Taxonomy" id="1120955"/>
    <lineage>
        <taxon>Bacteria</taxon>
        <taxon>Pseudomonadati</taxon>
        <taxon>Pseudomonadota</taxon>
        <taxon>Alphaproteobacteria</taxon>
        <taxon>Hyphomicrobiales</taxon>
        <taxon>Afifellaceae</taxon>
        <taxon>Afifella</taxon>
    </lineage>
</organism>
<dbReference type="Pfam" id="PF08447">
    <property type="entry name" value="PAS_3"/>
    <property type="match status" value="1"/>
</dbReference>
<dbReference type="NCBIfam" id="TIGR00254">
    <property type="entry name" value="GGDEF"/>
    <property type="match status" value="1"/>
</dbReference>
<dbReference type="SMART" id="SM00086">
    <property type="entry name" value="PAC"/>
    <property type="match status" value="1"/>
</dbReference>
<accession>A0A1G5MBE2</accession>
<dbReference type="Gene3D" id="3.30.450.20">
    <property type="entry name" value="PAS domain"/>
    <property type="match status" value="1"/>
</dbReference>
<dbReference type="Pfam" id="PF00990">
    <property type="entry name" value="GGDEF"/>
    <property type="match status" value="1"/>
</dbReference>
<feature type="transmembrane region" description="Helical" evidence="1">
    <location>
        <begin position="277"/>
        <end position="297"/>
    </location>
</feature>
<dbReference type="PROSITE" id="PS50887">
    <property type="entry name" value="GGDEF"/>
    <property type="match status" value="1"/>
</dbReference>
<feature type="transmembrane region" description="Helical" evidence="1">
    <location>
        <begin position="185"/>
        <end position="206"/>
    </location>
</feature>
<feature type="transmembrane region" description="Helical" evidence="1">
    <location>
        <begin position="333"/>
        <end position="353"/>
    </location>
</feature>
<evidence type="ECO:0000259" key="4">
    <source>
        <dbReference type="PROSITE" id="PS50887"/>
    </source>
</evidence>
<dbReference type="NCBIfam" id="TIGR00229">
    <property type="entry name" value="sensory_box"/>
    <property type="match status" value="1"/>
</dbReference>
<dbReference type="InterPro" id="IPR011623">
    <property type="entry name" value="7TMR_DISM_rcpt_extracell_dom1"/>
</dbReference>
<dbReference type="InterPro" id="IPR000700">
    <property type="entry name" value="PAS-assoc_C"/>
</dbReference>
<dbReference type="SUPFAM" id="SSF55785">
    <property type="entry name" value="PYP-like sensor domain (PAS domain)"/>
    <property type="match status" value="1"/>
</dbReference>
<feature type="transmembrane region" description="Helical" evidence="1">
    <location>
        <begin position="218"/>
        <end position="238"/>
    </location>
</feature>
<dbReference type="AlphaFoldDB" id="A0A1G5MBE2"/>
<feature type="domain" description="EAL" evidence="3">
    <location>
        <begin position="699"/>
        <end position="954"/>
    </location>
</feature>
<dbReference type="STRING" id="1120955.SAMN03080610_00325"/>
<dbReference type="SUPFAM" id="SSF55073">
    <property type="entry name" value="Nucleotide cyclase"/>
    <property type="match status" value="1"/>
</dbReference>
<feature type="domain" description="GGDEF" evidence="4">
    <location>
        <begin position="559"/>
        <end position="691"/>
    </location>
</feature>
<dbReference type="InterPro" id="IPR000014">
    <property type="entry name" value="PAS"/>
</dbReference>
<dbReference type="InterPro" id="IPR035919">
    <property type="entry name" value="EAL_sf"/>
</dbReference>
<keyword evidence="1" id="KW-1133">Transmembrane helix</keyword>
<evidence type="ECO:0000259" key="3">
    <source>
        <dbReference type="PROSITE" id="PS50883"/>
    </source>
</evidence>
<name>A0A1G5MBE2_AFIMA</name>
<evidence type="ECO:0000313" key="6">
    <source>
        <dbReference type="Proteomes" id="UP000199347"/>
    </source>
</evidence>
<feature type="transmembrane region" description="Helical" evidence="1">
    <location>
        <begin position="365"/>
        <end position="382"/>
    </location>
</feature>
<feature type="transmembrane region" description="Helical" evidence="1">
    <location>
        <begin position="303"/>
        <end position="326"/>
    </location>
</feature>
<dbReference type="Gene3D" id="3.20.20.450">
    <property type="entry name" value="EAL domain"/>
    <property type="match status" value="1"/>
</dbReference>
<dbReference type="PANTHER" id="PTHR44757">
    <property type="entry name" value="DIGUANYLATE CYCLASE DGCP"/>
    <property type="match status" value="1"/>
</dbReference>
<dbReference type="SMART" id="SM00267">
    <property type="entry name" value="GGDEF"/>
    <property type="match status" value="1"/>
</dbReference>
<dbReference type="CDD" id="cd00130">
    <property type="entry name" value="PAS"/>
    <property type="match status" value="1"/>
</dbReference>
<sequence>MRVSPFPLRILLVLAAFFVLVRPAAALEAIEVPLGVATLDLTDAVERYSSDTDRLQVSTAAGADGIVRRIEVRAQNDGGSSDWVVFALANTSDEQIDRLLVAPHYRLVGSGVLTPDLGSVRIVAVTPSEGFAPEHLDEPGADVFRITLDPGAIVTYIAQLSSPKLTELHLWQPEAYEESVNSFTLYRGIVLGISALLALFLTVLFVVRGTAMFPASAILAWAVFGYIAIDFGIIGKVFGLGPEALQAWRAATEVLLSLALTVFLATYLHLHRWHIRYAHLTGIWLVVLTALFGIILIDPTTAAGIARISLPITVMLGLAVIVYLAFRGFDRAIMLVPSWTILVFWLAMAWLAVSGRIDNPSIQPALAGGLVLLVMLVAFTIMQHAFAGGGLAQGIVSDAEQKALALVGAGHAIWDWDVARDRIEIGHEIETVLGLKRGALEGPARNWLGTLHPTDRDRFRAVLDAVIAQRRGRINQIFRMRAADGRFLWFHLKARPIVGADGEVMRCSGTLADVTEARTAEDRLLHDAIFDNLTGLPNRQLFLDRLEQALLRAEAAATLMPSVIYLDLDGFQRINDENGISVGDSVLLAIARRLSRLLSPADTLARIGGDGFAILLGAQSEADGVQEFADSLRIAVRAAIPIGDQDIRVTASAGVAIATKGAATAETLKDAETASFHAKRQGGDRTSLYRPGEIVRRDSDDLQADLAAALEGGEIELVYQPIIRLSDNTIAGFEALVRWEHPRRGSVPPSEFIPVAEESGLIVQLGLFTLERAARDLALWQAALREGPPLFVSVNVSSQQLLRYDLINDVKAVLARSGVAPETLKLEITESLVMQNPEFAAKMLEEIRNLGASLALDDFGTGYSALSYLQRFPFDTIKVDRSFVANNGSTARPVILRSIITLAHDLGMDVVAEGAETESDTLELIQLGCEYVQGYLYGRPMSSQMAHQMARRRQQPQQSLARSA</sequence>
<dbReference type="CDD" id="cd01949">
    <property type="entry name" value="GGDEF"/>
    <property type="match status" value="1"/>
</dbReference>
<dbReference type="Pfam" id="PF00563">
    <property type="entry name" value="EAL"/>
    <property type="match status" value="1"/>
</dbReference>
<feature type="transmembrane region" description="Helical" evidence="1">
    <location>
        <begin position="250"/>
        <end position="270"/>
    </location>
</feature>
<feature type="domain" description="PAC" evidence="2">
    <location>
        <begin position="474"/>
        <end position="526"/>
    </location>
</feature>
<dbReference type="Gene3D" id="3.30.70.270">
    <property type="match status" value="1"/>
</dbReference>
<dbReference type="InterPro" id="IPR052155">
    <property type="entry name" value="Biofilm_reg_signaling"/>
</dbReference>
<dbReference type="InterPro" id="IPR043128">
    <property type="entry name" value="Rev_trsase/Diguanyl_cyclase"/>
</dbReference>
<gene>
    <name evidence="5" type="ORF">SAMN03080610_00325</name>
</gene>
<dbReference type="InterPro" id="IPR001633">
    <property type="entry name" value="EAL_dom"/>
</dbReference>
<dbReference type="EMBL" id="FMVW01000001">
    <property type="protein sequence ID" value="SCZ21808.1"/>
    <property type="molecule type" value="Genomic_DNA"/>
</dbReference>
<keyword evidence="1" id="KW-0812">Transmembrane</keyword>
<keyword evidence="1" id="KW-0472">Membrane</keyword>
<dbReference type="PANTHER" id="PTHR44757:SF2">
    <property type="entry name" value="BIOFILM ARCHITECTURE MAINTENANCE PROTEIN MBAA"/>
    <property type="match status" value="1"/>
</dbReference>